<evidence type="ECO:0000313" key="2">
    <source>
        <dbReference type="Proteomes" id="UP001642484"/>
    </source>
</evidence>
<gene>
    <name evidence="1" type="ORF">CCMP2556_LOCUS43718</name>
</gene>
<proteinExistence type="predicted"/>
<sequence length="113" mass="12785">MFHAKCYGKNCCSSVVLLEYVACYDLTLDFGSGDFLSPVLRCCVFFAWLGIRGTLKLPFGPWLAEIVLSRVITCHVDSYQYSKMDSSSSDLRVMEQLSPDPFEQEEFRSDGSE</sequence>
<comment type="caution">
    <text evidence="1">The sequence shown here is derived from an EMBL/GenBank/DDBJ whole genome shotgun (WGS) entry which is preliminary data.</text>
</comment>
<protein>
    <submittedName>
        <fullName evidence="1">Uncharacterized protein</fullName>
    </submittedName>
</protein>
<reference evidence="1 2" key="1">
    <citation type="submission" date="2024-02" db="EMBL/GenBank/DDBJ databases">
        <authorList>
            <person name="Chen Y."/>
            <person name="Shah S."/>
            <person name="Dougan E. K."/>
            <person name="Thang M."/>
            <person name="Chan C."/>
        </authorList>
    </citation>
    <scope>NUCLEOTIDE SEQUENCE [LARGE SCALE GENOMIC DNA]</scope>
</reference>
<dbReference type="EMBL" id="CAXAMN010024917">
    <property type="protein sequence ID" value="CAK9091066.1"/>
    <property type="molecule type" value="Genomic_DNA"/>
</dbReference>
<organism evidence="1 2">
    <name type="scientific">Durusdinium trenchii</name>
    <dbReference type="NCBI Taxonomy" id="1381693"/>
    <lineage>
        <taxon>Eukaryota</taxon>
        <taxon>Sar</taxon>
        <taxon>Alveolata</taxon>
        <taxon>Dinophyceae</taxon>
        <taxon>Suessiales</taxon>
        <taxon>Symbiodiniaceae</taxon>
        <taxon>Durusdinium</taxon>
    </lineage>
</organism>
<keyword evidence="2" id="KW-1185">Reference proteome</keyword>
<accession>A0ABP0QS60</accession>
<name>A0ABP0QS60_9DINO</name>
<dbReference type="Proteomes" id="UP001642484">
    <property type="component" value="Unassembled WGS sequence"/>
</dbReference>
<evidence type="ECO:0000313" key="1">
    <source>
        <dbReference type="EMBL" id="CAK9091066.1"/>
    </source>
</evidence>